<dbReference type="EMBL" id="CP122539">
    <property type="protein sequence ID" value="WGH75502.1"/>
    <property type="molecule type" value="Genomic_DNA"/>
</dbReference>
<accession>A0ABY8L232</accession>
<sequence>MKHLDKLPDTKYVDVDVETRKVSLFIKYTAILMGLVFAFIPLAELVREFDYNRIEYKVSFSGCFVGDELNSFPLQFKELNSNK</sequence>
<protein>
    <submittedName>
        <fullName evidence="2">Uncharacterized protein</fullName>
    </submittedName>
</protein>
<gene>
    <name evidence="2" type="ORF">P8625_15790</name>
</gene>
<dbReference type="RefSeq" id="WP_279651376.1">
    <property type="nucleotide sequence ID" value="NZ_CP122539.1"/>
</dbReference>
<evidence type="ECO:0000256" key="1">
    <source>
        <dbReference type="SAM" id="Phobius"/>
    </source>
</evidence>
<organism evidence="2 3">
    <name type="scientific">Tenacibaculum tangerinum</name>
    <dbReference type="NCBI Taxonomy" id="3038772"/>
    <lineage>
        <taxon>Bacteria</taxon>
        <taxon>Pseudomonadati</taxon>
        <taxon>Bacteroidota</taxon>
        <taxon>Flavobacteriia</taxon>
        <taxon>Flavobacteriales</taxon>
        <taxon>Flavobacteriaceae</taxon>
        <taxon>Tenacibaculum</taxon>
    </lineage>
</organism>
<feature type="transmembrane region" description="Helical" evidence="1">
    <location>
        <begin position="25"/>
        <end position="46"/>
    </location>
</feature>
<reference evidence="2 3" key="1">
    <citation type="submission" date="2023-04" db="EMBL/GenBank/DDBJ databases">
        <title>Tenacibaculum tangerinum sp. nov., isolated from sea tidal flat of South Korea.</title>
        <authorList>
            <person name="Lee S.H."/>
            <person name="Kim J.-J."/>
        </authorList>
    </citation>
    <scope>NUCLEOTIDE SEQUENCE [LARGE SCALE GENOMIC DNA]</scope>
    <source>
        <strain evidence="2 3">GRR-S3-23</strain>
    </source>
</reference>
<keyword evidence="1" id="KW-0472">Membrane</keyword>
<proteinExistence type="predicted"/>
<evidence type="ECO:0000313" key="2">
    <source>
        <dbReference type="EMBL" id="WGH75502.1"/>
    </source>
</evidence>
<keyword evidence="1" id="KW-1133">Transmembrane helix</keyword>
<keyword evidence="1" id="KW-0812">Transmembrane</keyword>
<dbReference type="Proteomes" id="UP001232001">
    <property type="component" value="Chromosome"/>
</dbReference>
<evidence type="ECO:0000313" key="3">
    <source>
        <dbReference type="Proteomes" id="UP001232001"/>
    </source>
</evidence>
<name>A0ABY8L232_9FLAO</name>
<keyword evidence="3" id="KW-1185">Reference proteome</keyword>